<reference evidence="1 2" key="1">
    <citation type="submission" date="2023-02" db="EMBL/GenBank/DDBJ databases">
        <title>A bacterium isolated from plastisphere.</title>
        <authorList>
            <person name="Sun Y."/>
        </authorList>
    </citation>
    <scope>NUCLEOTIDE SEQUENCE [LARGE SCALE GENOMIC DNA]</scope>
    <source>
        <strain evidence="2">a-1</strain>
    </source>
</reference>
<dbReference type="Pfam" id="PF11392">
    <property type="entry name" value="AllH"/>
    <property type="match status" value="1"/>
</dbReference>
<dbReference type="Proteomes" id="UP001213680">
    <property type="component" value="Chromosome"/>
</dbReference>
<dbReference type="RefSeq" id="WP_026825121.1">
    <property type="nucleotide sequence ID" value="NZ_CP118099.1"/>
</dbReference>
<sequence length="266" mass="30087">MIQIGAVYSSYAASLLHDAFHPLQVEAVFQTGYNIRAGANLLYIGTTKNGYAPFGIHMKTVDQLKWRVGDCLLVGTGATIHHISTGVTVYPNQVMRMKVERIKPDPVQFERNIEEMNRFLKKLGHDWSRAYREKEQPLYDYLSNIGQEKGKQLIGYGKGLTPSGDDVIVGYMAVCEVLGRPMGWQVDYVSSAKYRTTRSSVAYYEAALRGEYTNELNRLITALLTRSPSDWQSDWERLIEFGSSSGQDTALGIYLALKYEMEDMVR</sequence>
<gene>
    <name evidence="1" type="ORF">PTI97_11875</name>
</gene>
<accession>A0ABY7WY38</accession>
<protein>
    <submittedName>
        <fullName evidence="1">DUF2877 domain-containing protein</fullName>
    </submittedName>
</protein>
<dbReference type="EMBL" id="CP118099">
    <property type="protein sequence ID" value="WDH75515.1"/>
    <property type="molecule type" value="Genomic_DNA"/>
</dbReference>
<evidence type="ECO:0000313" key="2">
    <source>
        <dbReference type="Proteomes" id="UP001213680"/>
    </source>
</evidence>
<dbReference type="InterPro" id="IPR021530">
    <property type="entry name" value="AllH-like"/>
</dbReference>
<keyword evidence="2" id="KW-1185">Reference proteome</keyword>
<name>A0ABY7WY38_9BACL</name>
<organism evidence="1 2">
    <name type="scientific">Exiguobacterium marinum</name>
    <dbReference type="NCBI Taxonomy" id="273528"/>
    <lineage>
        <taxon>Bacteria</taxon>
        <taxon>Bacillati</taxon>
        <taxon>Bacillota</taxon>
        <taxon>Bacilli</taxon>
        <taxon>Bacillales</taxon>
        <taxon>Bacillales Family XII. Incertae Sedis</taxon>
        <taxon>Exiguobacterium</taxon>
    </lineage>
</organism>
<proteinExistence type="predicted"/>
<evidence type="ECO:0000313" key="1">
    <source>
        <dbReference type="EMBL" id="WDH75515.1"/>
    </source>
</evidence>